<evidence type="ECO:0000313" key="4">
    <source>
        <dbReference type="Proteomes" id="UP000501849"/>
    </source>
</evidence>
<feature type="region of interest" description="Disordered" evidence="1">
    <location>
        <begin position="52"/>
        <end position="81"/>
    </location>
</feature>
<keyword evidence="4" id="KW-1185">Reference proteome</keyword>
<evidence type="ECO:0000256" key="1">
    <source>
        <dbReference type="SAM" id="MobiDB-lite"/>
    </source>
</evidence>
<dbReference type="KEGG" id="mfre:EXE63_28715"/>
<feature type="compositionally biased region" description="Pro residues" evidence="1">
    <location>
        <begin position="138"/>
        <end position="158"/>
    </location>
</feature>
<accession>A0A6H0SA73</accession>
<reference evidence="3 4" key="1">
    <citation type="submission" date="2019-04" db="EMBL/GenBank/DDBJ databases">
        <title>Draft, Whole-Genome Sequence of the Anthracene-degrading Mycobacterium frederiksbergense LB501T, Isolated from a Polycyclic Aromatic Hydrocarbon (PAH)-Contaminated Soil.</title>
        <authorList>
            <person name="Augelletti F."/>
        </authorList>
    </citation>
    <scope>NUCLEOTIDE SEQUENCE [LARGE SCALE GENOMIC DNA]</scope>
    <source>
        <strain evidence="3 4">LB 501T</strain>
    </source>
</reference>
<name>A0A6H0SA73_9MYCO</name>
<dbReference type="RefSeq" id="WP_168144756.1">
    <property type="nucleotide sequence ID" value="NZ_CP038799.1"/>
</dbReference>
<organism evidence="3 4">
    <name type="scientific">Mycolicibacterium frederiksbergense</name>
    <dbReference type="NCBI Taxonomy" id="117567"/>
    <lineage>
        <taxon>Bacteria</taxon>
        <taxon>Bacillati</taxon>
        <taxon>Actinomycetota</taxon>
        <taxon>Actinomycetes</taxon>
        <taxon>Mycobacteriales</taxon>
        <taxon>Mycobacteriaceae</taxon>
        <taxon>Mycolicibacterium</taxon>
    </lineage>
</organism>
<feature type="signal peptide" evidence="2">
    <location>
        <begin position="1"/>
        <end position="28"/>
    </location>
</feature>
<keyword evidence="2" id="KW-0732">Signal</keyword>
<evidence type="ECO:0000256" key="2">
    <source>
        <dbReference type="SAM" id="SignalP"/>
    </source>
</evidence>
<dbReference type="EMBL" id="CP038799">
    <property type="protein sequence ID" value="QIV84423.1"/>
    <property type="molecule type" value="Genomic_DNA"/>
</dbReference>
<feature type="region of interest" description="Disordered" evidence="1">
    <location>
        <begin position="118"/>
        <end position="158"/>
    </location>
</feature>
<sequence>MIDVGAKVLSAAIGGGFAALMFASPAAAAPAPIPPPAPVTDGAVVQAAPVQAGPEGVPHLPSPEALPPGSTMDPSVMAGGESPNVSYLRDLWHAVQNQELSGREALLLGISQRNLNTPIPAQASGPNVPITPAGPASVPTPPPAPAAPVPAPPAPVAP</sequence>
<dbReference type="AlphaFoldDB" id="A0A6H0SA73"/>
<evidence type="ECO:0008006" key="5">
    <source>
        <dbReference type="Google" id="ProtNLM"/>
    </source>
</evidence>
<evidence type="ECO:0000313" key="3">
    <source>
        <dbReference type="EMBL" id="QIV84423.1"/>
    </source>
</evidence>
<feature type="chain" id="PRO_5026223978" description="Dopamine receptor D4" evidence="2">
    <location>
        <begin position="29"/>
        <end position="158"/>
    </location>
</feature>
<protein>
    <recommendedName>
        <fullName evidence="5">Dopamine receptor D4</fullName>
    </recommendedName>
</protein>
<gene>
    <name evidence="3" type="ORF">EXE63_28715</name>
</gene>
<dbReference type="Proteomes" id="UP000501849">
    <property type="component" value="Chromosome"/>
</dbReference>
<proteinExistence type="predicted"/>